<evidence type="ECO:0008006" key="15">
    <source>
        <dbReference type="Google" id="ProtNLM"/>
    </source>
</evidence>
<evidence type="ECO:0000256" key="6">
    <source>
        <dbReference type="ARBA" id="ARBA00023136"/>
    </source>
</evidence>
<dbReference type="InterPro" id="IPR037066">
    <property type="entry name" value="Plug_dom_sf"/>
</dbReference>
<evidence type="ECO:0000259" key="12">
    <source>
        <dbReference type="Pfam" id="PF07715"/>
    </source>
</evidence>
<organism evidence="13">
    <name type="scientific">Pseudoalteromonas translucida KMM 520</name>
    <dbReference type="NCBI Taxonomy" id="1315283"/>
    <lineage>
        <taxon>Bacteria</taxon>
        <taxon>Pseudomonadati</taxon>
        <taxon>Pseudomonadota</taxon>
        <taxon>Gammaproteobacteria</taxon>
        <taxon>Alteromonadales</taxon>
        <taxon>Pseudoalteromonadaceae</taxon>
        <taxon>Pseudoalteromonas</taxon>
    </lineage>
</organism>
<dbReference type="Proteomes" id="UP000065261">
    <property type="component" value="Chromosome II"/>
</dbReference>
<dbReference type="Pfam" id="PF00593">
    <property type="entry name" value="TonB_dep_Rec_b-barrel"/>
    <property type="match status" value="1"/>
</dbReference>
<dbReference type="InterPro" id="IPR039426">
    <property type="entry name" value="TonB-dep_rcpt-like"/>
</dbReference>
<comment type="similarity">
    <text evidence="8 9">Belongs to the TonB-dependent receptor family.</text>
</comment>
<evidence type="ECO:0000256" key="3">
    <source>
        <dbReference type="ARBA" id="ARBA00022452"/>
    </source>
</evidence>
<feature type="domain" description="TonB-dependent receptor-like beta-barrel" evidence="11">
    <location>
        <begin position="334"/>
        <end position="849"/>
    </location>
</feature>
<feature type="signal peptide" evidence="10">
    <location>
        <begin position="1"/>
        <end position="29"/>
    </location>
</feature>
<evidence type="ECO:0000256" key="2">
    <source>
        <dbReference type="ARBA" id="ARBA00022448"/>
    </source>
</evidence>
<dbReference type="AlphaFoldDB" id="A0A0U2VB18"/>
<dbReference type="PANTHER" id="PTHR47234:SF2">
    <property type="entry name" value="TONB-DEPENDENT RECEPTOR"/>
    <property type="match status" value="1"/>
</dbReference>
<dbReference type="CDD" id="cd01347">
    <property type="entry name" value="ligand_gated_channel"/>
    <property type="match status" value="1"/>
</dbReference>
<dbReference type="SUPFAM" id="SSF56935">
    <property type="entry name" value="Porins"/>
    <property type="match status" value="1"/>
</dbReference>
<dbReference type="PROSITE" id="PS52016">
    <property type="entry name" value="TONB_DEPENDENT_REC_3"/>
    <property type="match status" value="1"/>
</dbReference>
<evidence type="ECO:0000256" key="8">
    <source>
        <dbReference type="PROSITE-ProRule" id="PRU01360"/>
    </source>
</evidence>
<dbReference type="Gene3D" id="2.170.130.10">
    <property type="entry name" value="TonB-dependent receptor, plug domain"/>
    <property type="match status" value="1"/>
</dbReference>
<dbReference type="PANTHER" id="PTHR47234">
    <property type="match status" value="1"/>
</dbReference>
<protein>
    <recommendedName>
        <fullName evidence="15">Iron complex outermembrane recepter protein</fullName>
    </recommendedName>
</protein>
<gene>
    <name evidence="13" type="ORF">PTRA_b0307</name>
</gene>
<keyword evidence="4 8" id="KW-0812">Transmembrane</keyword>
<dbReference type="Pfam" id="PF07715">
    <property type="entry name" value="Plug"/>
    <property type="match status" value="1"/>
</dbReference>
<evidence type="ECO:0000256" key="7">
    <source>
        <dbReference type="ARBA" id="ARBA00023237"/>
    </source>
</evidence>
<keyword evidence="2 8" id="KW-0813">Transport</keyword>
<dbReference type="InterPro" id="IPR012910">
    <property type="entry name" value="Plug_dom"/>
</dbReference>
<sequence length="902" mass="98652">MKINPSLKLSVLCTAMFSGAMSVTAPVLANDNVEKIMVTGSRIARAEVASTSPITVVTKDQLTNLGITNVSSALRRLPAITGNSTNNQSSAGANNIQTATLRGIEATNTLILVNGRRIVGSNEDGLVDLSSIPFEAIAQIEVLKDGASAIYGSDAIAGVINIITRKNYDGIAINLHTGISSEGDAQEREIGLLVGFSTDKGSVMIAASTSNNSGWEEKDRYMTKDADQRYLGGQNFSSGTTPFSRLSGFGLDSSNTWTVLDADNPDVVTPFDYDSMGYNYRDAQSGANDNKTTSVFVTAEYELNNDITFFSELSFHNGFVQGNQAPPGVDTGWYSGSIDTPNAFKRYPDSEGNNFGVGANQKYNPFGIAGNVSRRFSEYGSRIYKSESSINRYTLGLRGMIFDDYDWEVVYSSQSAKLINDGGSQPSINMIERALSNECETAADPTCVALNVFGPEGAITTEMLNFINTTAPLVTNKNDLMFAQANISGPVMNMPAGDLMFSSGFEYREDQLSLQVDQAQRTATFDVSWGESKTPVISPVREIIEFYLELAIPLLDNLEVEAAVRYSDYSDINQSTTNPRFGVIYQPIDILKLRASYSTGFRAPTMAQMYRGQTSNENINLYDPCNPNNDVNFSSSLPNCVALGLDPAVSHNSNLSNDIIGGGNPNLKPEEAENTTLGVVLEPIENLSFTIDYFNIEQTNVVFASSRYVIDQNLAGNPTYQNDVVRSNNGTGYIRSIYSPQNNIAARNIAGIDFNANYLLTTTAGEWRLNFDTTLMDKFEVQDTSDTPFRDIVGTYDPVFGSLPEFKANLQIDWSMDNYHATWDATYNSKIKAAENDVMQATVFHNAQVGAFIEAIGADIHVGINNIFDKEPPYLQANLTSTDDNLYSFRGRFFYMGIKKEF</sequence>
<evidence type="ECO:0000313" key="13">
    <source>
        <dbReference type="EMBL" id="ALS34812.1"/>
    </source>
</evidence>
<name>A0A0U2VB18_9GAMM</name>
<evidence type="ECO:0000256" key="4">
    <source>
        <dbReference type="ARBA" id="ARBA00022692"/>
    </source>
</evidence>
<keyword evidence="10" id="KW-0732">Signal</keyword>
<accession>A0A0U2VB18</accession>
<feature type="domain" description="TonB-dependent receptor plug" evidence="12">
    <location>
        <begin position="50"/>
        <end position="159"/>
    </location>
</feature>
<dbReference type="OrthoDB" id="176248at2"/>
<keyword evidence="3 8" id="KW-1134">Transmembrane beta strand</keyword>
<evidence type="ECO:0000256" key="1">
    <source>
        <dbReference type="ARBA" id="ARBA00004571"/>
    </source>
</evidence>
<evidence type="ECO:0000256" key="9">
    <source>
        <dbReference type="RuleBase" id="RU003357"/>
    </source>
</evidence>
<evidence type="ECO:0000256" key="5">
    <source>
        <dbReference type="ARBA" id="ARBA00023077"/>
    </source>
</evidence>
<evidence type="ECO:0000259" key="11">
    <source>
        <dbReference type="Pfam" id="PF00593"/>
    </source>
</evidence>
<dbReference type="Gene3D" id="2.40.170.20">
    <property type="entry name" value="TonB-dependent receptor, beta-barrel domain"/>
    <property type="match status" value="1"/>
</dbReference>
<dbReference type="PATRIC" id="fig|1315283.4.peg.3401"/>
<comment type="subcellular location">
    <subcellularLocation>
        <location evidence="1 8">Cell outer membrane</location>
        <topology evidence="1 8">Multi-pass membrane protein</topology>
    </subcellularLocation>
</comment>
<keyword evidence="6 8" id="KW-0472">Membrane</keyword>
<reference evidence="13 14" key="1">
    <citation type="submission" date="2015-03" db="EMBL/GenBank/DDBJ databases">
        <authorList>
            <person name="Murphy D."/>
        </authorList>
    </citation>
    <scope>NUCLEOTIDE SEQUENCE [LARGE SCALE GENOMIC DNA]</scope>
    <source>
        <strain evidence="13 14">KMM 520</strain>
    </source>
</reference>
<keyword evidence="7 8" id="KW-0998">Cell outer membrane</keyword>
<proteinExistence type="inferred from homology"/>
<evidence type="ECO:0000256" key="10">
    <source>
        <dbReference type="SAM" id="SignalP"/>
    </source>
</evidence>
<feature type="chain" id="PRO_5006832931" description="Iron complex outermembrane recepter protein" evidence="10">
    <location>
        <begin position="30"/>
        <end position="902"/>
    </location>
</feature>
<keyword evidence="5 9" id="KW-0798">TonB box</keyword>
<dbReference type="GO" id="GO:0009279">
    <property type="term" value="C:cell outer membrane"/>
    <property type="evidence" value="ECO:0007669"/>
    <property type="project" value="UniProtKB-SubCell"/>
</dbReference>
<dbReference type="InterPro" id="IPR000531">
    <property type="entry name" value="Beta-barrel_TonB"/>
</dbReference>
<dbReference type="EMBL" id="CP011035">
    <property type="protein sequence ID" value="ALS34812.1"/>
    <property type="molecule type" value="Genomic_DNA"/>
</dbReference>
<evidence type="ECO:0000313" key="14">
    <source>
        <dbReference type="Proteomes" id="UP000065261"/>
    </source>
</evidence>
<dbReference type="InterPro" id="IPR036942">
    <property type="entry name" value="Beta-barrel_TonB_sf"/>
</dbReference>
<dbReference type="RefSeq" id="WP_058374835.1">
    <property type="nucleotide sequence ID" value="NZ_CP011035.1"/>
</dbReference>
<dbReference type="KEGG" id="ptn:PTRA_b0307"/>